<dbReference type="EMBL" id="JAOVZW010000054">
    <property type="protein sequence ID" value="MCX8526494.1"/>
    <property type="molecule type" value="Genomic_DNA"/>
</dbReference>
<comment type="caution">
    <text evidence="1">The sequence shown here is derived from an EMBL/GenBank/DDBJ whole genome shotgun (WGS) entry which is preliminary data.</text>
</comment>
<accession>A0ABT3XY05</accession>
<organism evidence="1 2">
    <name type="scientific">Chryseobacterium formosus</name>
    <dbReference type="NCBI Taxonomy" id="1537363"/>
    <lineage>
        <taxon>Bacteria</taxon>
        <taxon>Pseudomonadati</taxon>
        <taxon>Bacteroidota</taxon>
        <taxon>Flavobacteriia</taxon>
        <taxon>Flavobacteriales</taxon>
        <taxon>Weeksellaceae</taxon>
        <taxon>Chryseobacterium group</taxon>
        <taxon>Chryseobacterium</taxon>
    </lineage>
</organism>
<gene>
    <name evidence="1" type="ORF">OF897_21505</name>
</gene>
<keyword evidence="2" id="KW-1185">Reference proteome</keyword>
<proteinExistence type="predicted"/>
<reference evidence="1" key="1">
    <citation type="submission" date="2022-10" db="EMBL/GenBank/DDBJ databases">
        <title>Chryseobacterium sp. nov., a novel bacterial species.</title>
        <authorList>
            <person name="Cao Y."/>
        </authorList>
    </citation>
    <scope>NUCLEOTIDE SEQUENCE</scope>
    <source>
        <strain evidence="1">CCTCC AB2015118</strain>
    </source>
</reference>
<dbReference type="Proteomes" id="UP001073122">
    <property type="component" value="Unassembled WGS sequence"/>
</dbReference>
<evidence type="ECO:0000313" key="2">
    <source>
        <dbReference type="Proteomes" id="UP001073122"/>
    </source>
</evidence>
<sequence>MVDANPLMRGISKRICIPCGTIAGIIEFATEIQRLTNNSNIHNATINSRHYLDSNSIAKGKTMPSTVAPKELLAVDLAAYNSGAYTISGNNIIINNRIYGVKNEGNTLFPRSGGAPEFIDLTQGQIKAIQLMKKVPAERLNQVLKGAGISSRDINFAKDFIKKY</sequence>
<name>A0ABT3XY05_9FLAO</name>
<dbReference type="RefSeq" id="WP_267267715.1">
    <property type="nucleotide sequence ID" value="NZ_JAOVZW010000054.1"/>
</dbReference>
<evidence type="ECO:0000313" key="1">
    <source>
        <dbReference type="EMBL" id="MCX8526494.1"/>
    </source>
</evidence>
<protein>
    <submittedName>
        <fullName evidence="1">Uncharacterized protein</fullName>
    </submittedName>
</protein>